<dbReference type="InterPro" id="IPR036388">
    <property type="entry name" value="WH-like_DNA-bd_sf"/>
</dbReference>
<evidence type="ECO:0000313" key="7">
    <source>
        <dbReference type="EMBL" id="HDI83706.1"/>
    </source>
</evidence>
<evidence type="ECO:0000256" key="4">
    <source>
        <dbReference type="ARBA" id="ARBA00023163"/>
    </source>
</evidence>
<dbReference type="InterPro" id="IPR013325">
    <property type="entry name" value="RNA_pol_sigma_r2"/>
</dbReference>
<feature type="domain" description="RNA polymerase sigma factor 70 region 4 type 2" evidence="6">
    <location>
        <begin position="120"/>
        <end position="171"/>
    </location>
</feature>
<proteinExistence type="inferred from homology"/>
<dbReference type="Pfam" id="PF04542">
    <property type="entry name" value="Sigma70_r2"/>
    <property type="match status" value="1"/>
</dbReference>
<dbReference type="Proteomes" id="UP000885847">
    <property type="component" value="Unassembled WGS sequence"/>
</dbReference>
<dbReference type="InterPro" id="IPR013249">
    <property type="entry name" value="RNA_pol_sigma70_r4_t2"/>
</dbReference>
<dbReference type="NCBIfam" id="TIGR02937">
    <property type="entry name" value="sigma70-ECF"/>
    <property type="match status" value="1"/>
</dbReference>
<sequence>MSKYNEMSDTEIIRKVKNGEKEMFGEIVERYMKQAYSVALYWTGDTHLAWDVSQEAFLRIFRGIKKFDETRPFFPYLYRVILNVVKRMKIKKREEDIDEIVVPVEDDPQSSMEKEEMIERLKKGMEQLDEKDREIIYLRHYAGLSYQEIAEALDIPIGTVMSRLYYARKRLSQWMKEYMNS</sequence>
<keyword evidence="3" id="KW-0731">Sigma factor</keyword>
<reference evidence="7" key="1">
    <citation type="journal article" date="2020" name="mSystems">
        <title>Genome- and Community-Level Interaction Insights into Carbon Utilization and Element Cycling Functions of Hydrothermarchaeota in Hydrothermal Sediment.</title>
        <authorList>
            <person name="Zhou Z."/>
            <person name="Liu Y."/>
            <person name="Xu W."/>
            <person name="Pan J."/>
            <person name="Luo Z.H."/>
            <person name="Li M."/>
        </authorList>
    </citation>
    <scope>NUCLEOTIDE SEQUENCE [LARGE SCALE GENOMIC DNA]</scope>
    <source>
        <strain evidence="7">HyVt-102</strain>
    </source>
</reference>
<dbReference type="SUPFAM" id="SSF88659">
    <property type="entry name" value="Sigma3 and sigma4 domains of RNA polymerase sigma factors"/>
    <property type="match status" value="1"/>
</dbReference>
<dbReference type="InterPro" id="IPR013324">
    <property type="entry name" value="RNA_pol_sigma_r3/r4-like"/>
</dbReference>
<dbReference type="Pfam" id="PF08281">
    <property type="entry name" value="Sigma70_r4_2"/>
    <property type="match status" value="1"/>
</dbReference>
<dbReference type="SUPFAM" id="SSF88946">
    <property type="entry name" value="Sigma2 domain of RNA polymerase sigma factors"/>
    <property type="match status" value="1"/>
</dbReference>
<dbReference type="InterPro" id="IPR039425">
    <property type="entry name" value="RNA_pol_sigma-70-like"/>
</dbReference>
<accession>A0A7C0VCZ4</accession>
<keyword evidence="2" id="KW-0805">Transcription regulation</keyword>
<dbReference type="EMBL" id="DQWE01000374">
    <property type="protein sequence ID" value="HDI83706.1"/>
    <property type="molecule type" value="Genomic_DNA"/>
</dbReference>
<evidence type="ECO:0000256" key="1">
    <source>
        <dbReference type="ARBA" id="ARBA00010641"/>
    </source>
</evidence>
<comment type="similarity">
    <text evidence="1">Belongs to the sigma-70 factor family. ECF subfamily.</text>
</comment>
<dbReference type="PANTHER" id="PTHR43133:SF51">
    <property type="entry name" value="RNA POLYMERASE SIGMA FACTOR"/>
    <property type="match status" value="1"/>
</dbReference>
<dbReference type="InterPro" id="IPR014284">
    <property type="entry name" value="RNA_pol_sigma-70_dom"/>
</dbReference>
<evidence type="ECO:0000256" key="3">
    <source>
        <dbReference type="ARBA" id="ARBA00023082"/>
    </source>
</evidence>
<evidence type="ECO:0000259" key="5">
    <source>
        <dbReference type="Pfam" id="PF04542"/>
    </source>
</evidence>
<dbReference type="InterPro" id="IPR007627">
    <property type="entry name" value="RNA_pol_sigma70_r2"/>
</dbReference>
<dbReference type="Gene3D" id="1.10.10.10">
    <property type="entry name" value="Winged helix-like DNA-binding domain superfamily/Winged helix DNA-binding domain"/>
    <property type="match status" value="1"/>
</dbReference>
<keyword evidence="4" id="KW-0804">Transcription</keyword>
<dbReference type="GO" id="GO:0006352">
    <property type="term" value="P:DNA-templated transcription initiation"/>
    <property type="evidence" value="ECO:0007669"/>
    <property type="project" value="InterPro"/>
</dbReference>
<dbReference type="CDD" id="cd06171">
    <property type="entry name" value="Sigma70_r4"/>
    <property type="match status" value="1"/>
</dbReference>
<protein>
    <submittedName>
        <fullName evidence="7">RNA polymerase sigma factor</fullName>
    </submittedName>
</protein>
<dbReference type="GO" id="GO:0003677">
    <property type="term" value="F:DNA binding"/>
    <property type="evidence" value="ECO:0007669"/>
    <property type="project" value="InterPro"/>
</dbReference>
<evidence type="ECO:0000259" key="6">
    <source>
        <dbReference type="Pfam" id="PF08281"/>
    </source>
</evidence>
<organism evidence="7">
    <name type="scientific">candidate division WOR-3 bacterium</name>
    <dbReference type="NCBI Taxonomy" id="2052148"/>
    <lineage>
        <taxon>Bacteria</taxon>
        <taxon>Bacteria division WOR-3</taxon>
    </lineage>
</organism>
<dbReference type="Gene3D" id="1.10.1740.10">
    <property type="match status" value="1"/>
</dbReference>
<dbReference type="GO" id="GO:0016987">
    <property type="term" value="F:sigma factor activity"/>
    <property type="evidence" value="ECO:0007669"/>
    <property type="project" value="UniProtKB-KW"/>
</dbReference>
<gene>
    <name evidence="7" type="ORF">ENF18_07955</name>
</gene>
<evidence type="ECO:0000256" key="2">
    <source>
        <dbReference type="ARBA" id="ARBA00023015"/>
    </source>
</evidence>
<dbReference type="AlphaFoldDB" id="A0A7C0VCZ4"/>
<feature type="domain" description="RNA polymerase sigma-70 region 2" evidence="5">
    <location>
        <begin position="27"/>
        <end position="90"/>
    </location>
</feature>
<dbReference type="PANTHER" id="PTHR43133">
    <property type="entry name" value="RNA POLYMERASE ECF-TYPE SIGMA FACTO"/>
    <property type="match status" value="1"/>
</dbReference>
<comment type="caution">
    <text evidence="7">The sequence shown here is derived from an EMBL/GenBank/DDBJ whole genome shotgun (WGS) entry which is preliminary data.</text>
</comment>
<name>A0A7C0VCZ4_UNCW3</name>